<dbReference type="InterPro" id="IPR039013">
    <property type="entry name" value="YgiF"/>
</dbReference>
<keyword evidence="3" id="KW-1185">Reference proteome</keyword>
<sequence length="212" mass="23733">MGAETELKLAINEEYVAHFRQLSLLSNKASKYEGKQQLINHYYDTADQQLHKQCVALRTRLKGDGCWLQTLKTRGSSVDGLSVRGEWEWPLSSSELDFTYLTTEVWPEALRNINPADLQVTLSTNFERESWHVTLVNGAVIEIALDIGAILAGGAQQPISEVELELKQGSVDDLKGLAHEIMKFIQLEPCDLSKAERGYLLLNIGNSCEVNE</sequence>
<dbReference type="Gene3D" id="2.40.320.10">
    <property type="entry name" value="Hypothetical Protein Pfu-838710-001"/>
    <property type="match status" value="1"/>
</dbReference>
<dbReference type="InterPro" id="IPR023577">
    <property type="entry name" value="CYTH_domain"/>
</dbReference>
<dbReference type="SMART" id="SM01118">
    <property type="entry name" value="CYTH"/>
    <property type="match status" value="1"/>
</dbReference>
<proteinExistence type="predicted"/>
<comment type="caution">
    <text evidence="2">The sequence shown here is derived from an EMBL/GenBank/DDBJ whole genome shotgun (WGS) entry which is preliminary data.</text>
</comment>
<name>A0ABS5ZBN9_9GAMM</name>
<organism evidence="2 3">
    <name type="scientific">Zooshikella harenae</name>
    <dbReference type="NCBI Taxonomy" id="2827238"/>
    <lineage>
        <taxon>Bacteria</taxon>
        <taxon>Pseudomonadati</taxon>
        <taxon>Pseudomonadota</taxon>
        <taxon>Gammaproteobacteria</taxon>
        <taxon>Oceanospirillales</taxon>
        <taxon>Zooshikellaceae</taxon>
        <taxon>Zooshikella</taxon>
    </lineage>
</organism>
<dbReference type="CDD" id="cd07756">
    <property type="entry name" value="CYTH-like_Pase_CHAD"/>
    <property type="match status" value="1"/>
</dbReference>
<dbReference type="Proteomes" id="UP000690515">
    <property type="component" value="Unassembled WGS sequence"/>
</dbReference>
<dbReference type="InterPro" id="IPR033469">
    <property type="entry name" value="CYTH-like_dom_sf"/>
</dbReference>
<dbReference type="RefSeq" id="WP_215818836.1">
    <property type="nucleotide sequence ID" value="NZ_JAGSOY010000009.1"/>
</dbReference>
<evidence type="ECO:0000259" key="1">
    <source>
        <dbReference type="PROSITE" id="PS51707"/>
    </source>
</evidence>
<dbReference type="SUPFAM" id="SSF55154">
    <property type="entry name" value="CYTH-like phosphatases"/>
    <property type="match status" value="1"/>
</dbReference>
<dbReference type="Pfam" id="PF01928">
    <property type="entry name" value="CYTH"/>
    <property type="match status" value="1"/>
</dbReference>
<reference evidence="2 3" key="1">
    <citation type="submission" date="2021-04" db="EMBL/GenBank/DDBJ databases">
        <authorList>
            <person name="Pira H."/>
            <person name="Risdian C."/>
            <person name="Wink J."/>
        </authorList>
    </citation>
    <scope>NUCLEOTIDE SEQUENCE [LARGE SCALE GENOMIC DNA]</scope>
    <source>
        <strain evidence="2 3">WH53</strain>
    </source>
</reference>
<dbReference type="PANTHER" id="PTHR39569:SF1">
    <property type="entry name" value="INORGANIC TRIPHOSPHATASE"/>
    <property type="match status" value="1"/>
</dbReference>
<evidence type="ECO:0000313" key="3">
    <source>
        <dbReference type="Proteomes" id="UP000690515"/>
    </source>
</evidence>
<feature type="domain" description="CYTH" evidence="1">
    <location>
        <begin position="2"/>
        <end position="205"/>
    </location>
</feature>
<accession>A0ABS5ZBN9</accession>
<dbReference type="PROSITE" id="PS51707">
    <property type="entry name" value="CYTH"/>
    <property type="match status" value="1"/>
</dbReference>
<evidence type="ECO:0000313" key="2">
    <source>
        <dbReference type="EMBL" id="MBU2710670.1"/>
    </source>
</evidence>
<protein>
    <submittedName>
        <fullName evidence="2">CYTH domain-containing protein</fullName>
    </submittedName>
</protein>
<gene>
    <name evidence="2" type="ORF">KCG35_06340</name>
</gene>
<dbReference type="EMBL" id="JAGSOY010000009">
    <property type="protein sequence ID" value="MBU2710670.1"/>
    <property type="molecule type" value="Genomic_DNA"/>
</dbReference>
<dbReference type="PANTHER" id="PTHR39569">
    <property type="entry name" value="INORGANIC TRIPHOSPHATASE"/>
    <property type="match status" value="1"/>
</dbReference>